<name>A0AAD9R384_ACRCE</name>
<gene>
    <name evidence="10" type="ORF">P5673_002528</name>
</gene>
<dbReference type="Gene3D" id="1.20.1070.10">
    <property type="entry name" value="Rhodopsin 7-helix transmembrane proteins"/>
    <property type="match status" value="1"/>
</dbReference>
<dbReference type="PANTHER" id="PTHR45695:SF9">
    <property type="entry name" value="LEUCOKININ RECEPTOR"/>
    <property type="match status" value="1"/>
</dbReference>
<dbReference type="GO" id="GO:0005886">
    <property type="term" value="C:plasma membrane"/>
    <property type="evidence" value="ECO:0007669"/>
    <property type="project" value="TreeGrafter"/>
</dbReference>
<proteinExistence type="predicted"/>
<dbReference type="PRINTS" id="PR00237">
    <property type="entry name" value="GPCRRHODOPSN"/>
</dbReference>
<feature type="transmembrane region" description="Helical" evidence="8">
    <location>
        <begin position="87"/>
        <end position="108"/>
    </location>
</feature>
<feature type="transmembrane region" description="Helical" evidence="8">
    <location>
        <begin position="265"/>
        <end position="281"/>
    </location>
</feature>
<dbReference type="Proteomes" id="UP001249851">
    <property type="component" value="Unassembled WGS sequence"/>
</dbReference>
<reference evidence="10" key="2">
    <citation type="journal article" date="2023" name="Science">
        <title>Genomic signatures of disease resistance in endangered staghorn corals.</title>
        <authorList>
            <person name="Vollmer S.V."/>
            <person name="Selwyn J.D."/>
            <person name="Despard B.A."/>
            <person name="Roesel C.L."/>
        </authorList>
    </citation>
    <scope>NUCLEOTIDE SEQUENCE</scope>
    <source>
        <strain evidence="10">K2</strain>
    </source>
</reference>
<dbReference type="Pfam" id="PF00001">
    <property type="entry name" value="7tm_1"/>
    <property type="match status" value="1"/>
</dbReference>
<keyword evidence="3 8" id="KW-1133">Transmembrane helix</keyword>
<dbReference type="EMBL" id="JARQWQ010000004">
    <property type="protein sequence ID" value="KAK2572304.1"/>
    <property type="molecule type" value="Genomic_DNA"/>
</dbReference>
<protein>
    <submittedName>
        <fullName evidence="10">G-protein coupled receptor tkr-1</fullName>
    </submittedName>
</protein>
<dbReference type="PROSITE" id="PS51257">
    <property type="entry name" value="PROKAR_LIPOPROTEIN"/>
    <property type="match status" value="1"/>
</dbReference>
<keyword evidence="6 10" id="KW-0675">Receptor</keyword>
<evidence type="ECO:0000259" key="9">
    <source>
        <dbReference type="PROSITE" id="PS50262"/>
    </source>
</evidence>
<dbReference type="InterPro" id="IPR000276">
    <property type="entry name" value="GPCR_Rhodpsn"/>
</dbReference>
<dbReference type="PROSITE" id="PS50262">
    <property type="entry name" value="G_PROTEIN_RECEP_F1_2"/>
    <property type="match status" value="1"/>
</dbReference>
<feature type="transmembrane region" description="Helical" evidence="8">
    <location>
        <begin position="172"/>
        <end position="197"/>
    </location>
</feature>
<evidence type="ECO:0000256" key="3">
    <source>
        <dbReference type="ARBA" id="ARBA00022989"/>
    </source>
</evidence>
<organism evidence="10 11">
    <name type="scientific">Acropora cervicornis</name>
    <name type="common">Staghorn coral</name>
    <dbReference type="NCBI Taxonomy" id="6130"/>
    <lineage>
        <taxon>Eukaryota</taxon>
        <taxon>Metazoa</taxon>
        <taxon>Cnidaria</taxon>
        <taxon>Anthozoa</taxon>
        <taxon>Hexacorallia</taxon>
        <taxon>Scleractinia</taxon>
        <taxon>Astrocoeniina</taxon>
        <taxon>Acroporidae</taxon>
        <taxon>Acropora</taxon>
    </lineage>
</organism>
<sequence length="314" mass="35713">MKKAVTGFSLPLMVFGSCFYFVAYALSITGNCFVLTICYRRRASSLKWFIANLAVADLTFALLTILDAVSVYWHWIGGQLSCKIQIFLIEACYSTSIMTLVVISYERVKAVVDPFNARFIDSVSASKKVISLWVISLAIGSPLLHAYRIVREEESGKAVCSNEPFGDLERQIYYGIHGVCFFIIPLIYMLCAQFTIFRTLRSRSQSFSEQSCFSTTLTCTHRKVAKTLTALTVAFVICWSPFMIFRTLRYFHLWNEKHVWKTSQLLILMNTALDPILYGIYSENLSSKKVFGGIVKCFSFIRPSARARIFTTTE</sequence>
<keyword evidence="11" id="KW-1185">Reference proteome</keyword>
<evidence type="ECO:0000256" key="7">
    <source>
        <dbReference type="ARBA" id="ARBA00023224"/>
    </source>
</evidence>
<comment type="subcellular location">
    <subcellularLocation>
        <location evidence="1">Membrane</location>
        <topology evidence="1">Multi-pass membrane protein</topology>
    </subcellularLocation>
</comment>
<dbReference type="AlphaFoldDB" id="A0AAD9R384"/>
<feature type="transmembrane region" description="Helical" evidence="8">
    <location>
        <begin position="49"/>
        <end position="75"/>
    </location>
</feature>
<dbReference type="CDD" id="cd00637">
    <property type="entry name" value="7tm_classA_rhodopsin-like"/>
    <property type="match status" value="1"/>
</dbReference>
<dbReference type="PANTHER" id="PTHR45695">
    <property type="entry name" value="LEUCOKININ RECEPTOR-RELATED"/>
    <property type="match status" value="1"/>
</dbReference>
<feature type="transmembrane region" description="Helical" evidence="8">
    <location>
        <begin position="12"/>
        <end position="37"/>
    </location>
</feature>
<evidence type="ECO:0000256" key="5">
    <source>
        <dbReference type="ARBA" id="ARBA00023136"/>
    </source>
</evidence>
<feature type="transmembrane region" description="Helical" evidence="8">
    <location>
        <begin position="129"/>
        <end position="147"/>
    </location>
</feature>
<keyword evidence="2 8" id="KW-0812">Transmembrane</keyword>
<keyword evidence="4" id="KW-0297">G-protein coupled receptor</keyword>
<evidence type="ECO:0000256" key="6">
    <source>
        <dbReference type="ARBA" id="ARBA00023170"/>
    </source>
</evidence>
<feature type="domain" description="G-protein coupled receptors family 1 profile" evidence="9">
    <location>
        <begin position="30"/>
        <end position="278"/>
    </location>
</feature>
<evidence type="ECO:0000313" key="11">
    <source>
        <dbReference type="Proteomes" id="UP001249851"/>
    </source>
</evidence>
<dbReference type="SUPFAM" id="SSF81321">
    <property type="entry name" value="Family A G protein-coupled receptor-like"/>
    <property type="match status" value="1"/>
</dbReference>
<evidence type="ECO:0000256" key="2">
    <source>
        <dbReference type="ARBA" id="ARBA00022692"/>
    </source>
</evidence>
<dbReference type="InterPro" id="IPR017452">
    <property type="entry name" value="GPCR_Rhodpsn_7TM"/>
</dbReference>
<dbReference type="GO" id="GO:0004930">
    <property type="term" value="F:G protein-coupled receptor activity"/>
    <property type="evidence" value="ECO:0007669"/>
    <property type="project" value="UniProtKB-KW"/>
</dbReference>
<comment type="caution">
    <text evidence="10">The sequence shown here is derived from an EMBL/GenBank/DDBJ whole genome shotgun (WGS) entry which is preliminary data.</text>
</comment>
<accession>A0AAD9R384</accession>
<keyword evidence="7" id="KW-0807">Transducer</keyword>
<evidence type="ECO:0000256" key="1">
    <source>
        <dbReference type="ARBA" id="ARBA00004141"/>
    </source>
</evidence>
<reference evidence="10" key="1">
    <citation type="journal article" date="2023" name="G3 (Bethesda)">
        <title>Whole genome assembly and annotation of the endangered Caribbean coral Acropora cervicornis.</title>
        <authorList>
            <person name="Selwyn J.D."/>
            <person name="Vollmer S.V."/>
        </authorList>
    </citation>
    <scope>NUCLEOTIDE SEQUENCE</scope>
    <source>
        <strain evidence="10">K2</strain>
    </source>
</reference>
<evidence type="ECO:0000313" key="10">
    <source>
        <dbReference type="EMBL" id="KAK2572304.1"/>
    </source>
</evidence>
<keyword evidence="5 8" id="KW-0472">Membrane</keyword>
<evidence type="ECO:0000256" key="4">
    <source>
        <dbReference type="ARBA" id="ARBA00023040"/>
    </source>
</evidence>
<feature type="transmembrane region" description="Helical" evidence="8">
    <location>
        <begin position="227"/>
        <end position="245"/>
    </location>
</feature>
<evidence type="ECO:0000256" key="8">
    <source>
        <dbReference type="SAM" id="Phobius"/>
    </source>
</evidence>